<gene>
    <name evidence="1" type="ORF">HD593_000685</name>
</gene>
<protein>
    <submittedName>
        <fullName evidence="1">Uncharacterized protein</fullName>
    </submittedName>
</protein>
<dbReference type="AlphaFoldDB" id="A0A7X0NM00"/>
<dbReference type="Proteomes" id="UP000565579">
    <property type="component" value="Unassembled WGS sequence"/>
</dbReference>
<evidence type="ECO:0000313" key="1">
    <source>
        <dbReference type="EMBL" id="MBB6545890.1"/>
    </source>
</evidence>
<sequence length="43" mass="4886">MNTMPTAENTFRRLPWQFGQTVNASSVNFWTTSSCSPQSLQAY</sequence>
<proteinExistence type="predicted"/>
<comment type="caution">
    <text evidence="1">The sequence shown here is derived from an EMBL/GenBank/DDBJ whole genome shotgun (WGS) entry which is preliminary data.</text>
</comment>
<reference evidence="1 2" key="1">
    <citation type="submission" date="2020-08" db="EMBL/GenBank/DDBJ databases">
        <title>Sequencing the genomes of 1000 actinobacteria strains.</title>
        <authorList>
            <person name="Klenk H.-P."/>
        </authorList>
    </citation>
    <scope>NUCLEOTIDE SEQUENCE [LARGE SCALE GENOMIC DNA]</scope>
    <source>
        <strain evidence="1 2">DSM 43768</strain>
    </source>
</reference>
<evidence type="ECO:0000313" key="2">
    <source>
        <dbReference type="Proteomes" id="UP000565579"/>
    </source>
</evidence>
<dbReference type="EMBL" id="JACHMI010000001">
    <property type="protein sequence ID" value="MBB6545890.1"/>
    <property type="molecule type" value="Genomic_DNA"/>
</dbReference>
<accession>A0A7X0NM00</accession>
<name>A0A7X0NM00_9ACTN</name>
<organism evidence="1 2">
    <name type="scientific">Nonomuraea rubra</name>
    <dbReference type="NCBI Taxonomy" id="46180"/>
    <lineage>
        <taxon>Bacteria</taxon>
        <taxon>Bacillati</taxon>
        <taxon>Actinomycetota</taxon>
        <taxon>Actinomycetes</taxon>
        <taxon>Streptosporangiales</taxon>
        <taxon>Streptosporangiaceae</taxon>
        <taxon>Nonomuraea</taxon>
    </lineage>
</organism>
<keyword evidence="2" id="KW-1185">Reference proteome</keyword>